<dbReference type="OrthoDB" id="9805913at2"/>
<sequence>MKLGGKYKFTEVQTRHWEQFAQAASLSKAQTKNRVLRMARALPPTARQLQALPPFADQPIIAKIVTLIEQRTAW</sequence>
<organism evidence="1 2">
    <name type="scientific">Candidatus Symbiobacter mobilis CR</name>
    <dbReference type="NCBI Taxonomy" id="946483"/>
    <lineage>
        <taxon>Bacteria</taxon>
        <taxon>Pseudomonadati</taxon>
        <taxon>Pseudomonadota</taxon>
        <taxon>Betaproteobacteria</taxon>
        <taxon>Burkholderiales</taxon>
        <taxon>Comamonadaceae</taxon>
    </lineage>
</organism>
<dbReference type="RefSeq" id="WP_022772962.1">
    <property type="nucleotide sequence ID" value="NC_022576.1"/>
</dbReference>
<dbReference type="eggNOG" id="COG3550">
    <property type="taxonomic scope" value="Bacteria"/>
</dbReference>
<name>U5N7K2_9BURK</name>
<dbReference type="EMBL" id="CP004885">
    <property type="protein sequence ID" value="AGX87511.1"/>
    <property type="molecule type" value="Genomic_DNA"/>
</dbReference>
<dbReference type="STRING" id="946483.Cenrod_1424"/>
<protein>
    <submittedName>
        <fullName evidence="1">Uncharacterized protein</fullName>
    </submittedName>
</protein>
<proteinExistence type="predicted"/>
<dbReference type="KEGG" id="cbx:Cenrod_1424"/>
<dbReference type="AlphaFoldDB" id="U5N7K2"/>
<evidence type="ECO:0000313" key="1">
    <source>
        <dbReference type="EMBL" id="AGX87511.1"/>
    </source>
</evidence>
<evidence type="ECO:0000313" key="2">
    <source>
        <dbReference type="Proteomes" id="UP000017184"/>
    </source>
</evidence>
<gene>
    <name evidence="1" type="ORF">Cenrod_1424</name>
</gene>
<reference evidence="1 2" key="1">
    <citation type="journal article" date="2013" name="Genome Biol.">
        <title>Genomic analysis reveals key aspects of prokaryotic symbiosis in the phototrophic consortium "Chlorochromatium aggregatum".</title>
        <authorList>
            <person name="Liu Z."/>
            <person name="Muller J."/>
            <person name="Li T."/>
            <person name="Alvey R.M."/>
            <person name="Vogl K."/>
            <person name="Frigaard N.U."/>
            <person name="Rockwell N.C."/>
            <person name="Boyd E.S."/>
            <person name="Tomsho L.P."/>
            <person name="Schuster S.C."/>
            <person name="Henke P."/>
            <person name="Rohde M."/>
            <person name="Overmann J."/>
            <person name="Bryant D.A."/>
        </authorList>
    </citation>
    <scope>NUCLEOTIDE SEQUENCE [LARGE SCALE GENOMIC DNA]</scope>
    <source>
        <strain evidence="1">CR</strain>
    </source>
</reference>
<accession>U5N7K2</accession>
<keyword evidence="2" id="KW-1185">Reference proteome</keyword>
<dbReference type="HOGENOM" id="CLU_2680885_0_0_4"/>
<dbReference type="Proteomes" id="UP000017184">
    <property type="component" value="Chromosome"/>
</dbReference>